<name>A0A6J7ESV0_9ZZZZ</name>
<organism evidence="2">
    <name type="scientific">freshwater metagenome</name>
    <dbReference type="NCBI Taxonomy" id="449393"/>
    <lineage>
        <taxon>unclassified sequences</taxon>
        <taxon>metagenomes</taxon>
        <taxon>ecological metagenomes</taxon>
    </lineage>
</organism>
<reference evidence="2" key="1">
    <citation type="submission" date="2020-05" db="EMBL/GenBank/DDBJ databases">
        <authorList>
            <person name="Chiriac C."/>
            <person name="Salcher M."/>
            <person name="Ghai R."/>
            <person name="Kavagutti S V."/>
        </authorList>
    </citation>
    <scope>NUCLEOTIDE SEQUENCE</scope>
</reference>
<sequence length="222" mass="23392">MESIWVGWPSRLRGKPRVMSPMRSSIPSIISEANAPGAMQFTLMLNGAHSLASASVMRFTAVLVTAYSDAPPPLVTNPAIEEMLTMRPGCLSLMRRRANSHEISHGARRLVPSTASTSSVDILVANCASGIPALFTRMSTVPTSASMRSNAADSAASSRTSSGIAIALPPRALMSLATASTRSKRRPAQATVDPASASTCAKRSPRPDDAPVTSAMWPVRSM</sequence>
<dbReference type="AlphaFoldDB" id="A0A6J7ESV0"/>
<evidence type="ECO:0000256" key="1">
    <source>
        <dbReference type="SAM" id="MobiDB-lite"/>
    </source>
</evidence>
<protein>
    <submittedName>
        <fullName evidence="2">Unannotated protein</fullName>
    </submittedName>
</protein>
<dbReference type="EMBL" id="CAFBLR010000209">
    <property type="protein sequence ID" value="CAB4884394.1"/>
    <property type="molecule type" value="Genomic_DNA"/>
</dbReference>
<feature type="region of interest" description="Disordered" evidence="1">
    <location>
        <begin position="179"/>
        <end position="222"/>
    </location>
</feature>
<accession>A0A6J7ESV0</accession>
<gene>
    <name evidence="2" type="ORF">UFOPK3417_01714</name>
</gene>
<proteinExistence type="predicted"/>
<evidence type="ECO:0000313" key="2">
    <source>
        <dbReference type="EMBL" id="CAB4884394.1"/>
    </source>
</evidence>